<sequence length="70" mass="8439">MLTDVWRIRHNIITKKELPDKNFSLCNGYVGIAWLLQQISRKKDILILQPKSIQYFPIWKKILEKQRMKA</sequence>
<proteinExistence type="predicted"/>
<dbReference type="Proteomes" id="UP000018522">
    <property type="component" value="Chromosome"/>
</dbReference>
<name>A0A7D9N8J8_LACJH</name>
<organism evidence="1 2">
    <name type="scientific">Lactobacillus johnsonii N6.2</name>
    <dbReference type="NCBI Taxonomy" id="1408186"/>
    <lineage>
        <taxon>Bacteria</taxon>
        <taxon>Bacillati</taxon>
        <taxon>Bacillota</taxon>
        <taxon>Bacilli</taxon>
        <taxon>Lactobacillales</taxon>
        <taxon>Lactobacillaceae</taxon>
        <taxon>Lactobacillus</taxon>
    </lineage>
</organism>
<protein>
    <submittedName>
        <fullName evidence="1">Uncharacterized protein</fullName>
    </submittedName>
</protein>
<dbReference type="AlphaFoldDB" id="A0A7D9N8J8"/>
<evidence type="ECO:0000313" key="1">
    <source>
        <dbReference type="EMBL" id="AHA98145.1"/>
    </source>
</evidence>
<gene>
    <name evidence="1" type="ORF">T285_03155</name>
</gene>
<dbReference type="KEGG" id="ljn:T285_03155"/>
<evidence type="ECO:0000313" key="2">
    <source>
        <dbReference type="Proteomes" id="UP000018522"/>
    </source>
</evidence>
<dbReference type="EMBL" id="CP006811">
    <property type="protein sequence ID" value="AHA98145.1"/>
    <property type="molecule type" value="Genomic_DNA"/>
</dbReference>
<accession>A0A7D9N8J8</accession>
<reference evidence="1 2" key="1">
    <citation type="journal article" date="2014" name="Genome Announc.">
        <title>Complete Genome Sequences of Lactobacillus johnsonii Strain N6.2 and Lactobacillus reuteri Strain TD1.</title>
        <authorList>
            <person name="Leonard M.T."/>
            <person name="Valladares R.B."/>
            <person name="Ardissone A."/>
            <person name="Gonzalez C.F."/>
            <person name="Lorca G.L."/>
            <person name="Triplett E.W."/>
        </authorList>
    </citation>
    <scope>NUCLEOTIDE SEQUENCE [LARGE SCALE GENOMIC DNA]</scope>
    <source>
        <strain evidence="1 2">N6.2</strain>
    </source>
</reference>